<feature type="region of interest" description="Disordered" evidence="6">
    <location>
        <begin position="210"/>
        <end position="232"/>
    </location>
</feature>
<reference evidence="8" key="1">
    <citation type="submission" date="2020-03" db="EMBL/GenBank/DDBJ databases">
        <title>A high-quality chromosome-level genome assembly of a woody plant with both climbing and erect habits, Rhamnella rubrinervis.</title>
        <authorList>
            <person name="Lu Z."/>
            <person name="Yang Y."/>
            <person name="Zhu X."/>
            <person name="Sun Y."/>
        </authorList>
    </citation>
    <scope>NUCLEOTIDE SEQUENCE</scope>
    <source>
        <strain evidence="8">BYM</strain>
        <tissue evidence="8">Leaf</tissue>
    </source>
</reference>
<dbReference type="Pfam" id="PF14215">
    <property type="entry name" value="bHLH-MYC_N"/>
    <property type="match status" value="1"/>
</dbReference>
<name>A0A8K0GJV1_9ROSA</name>
<feature type="compositionally biased region" description="Low complexity" evidence="6">
    <location>
        <begin position="212"/>
        <end position="231"/>
    </location>
</feature>
<keyword evidence="5" id="KW-0175">Coiled coil</keyword>
<dbReference type="Proteomes" id="UP000796880">
    <property type="component" value="Unassembled WGS sequence"/>
</dbReference>
<dbReference type="Pfam" id="PF00010">
    <property type="entry name" value="HLH"/>
    <property type="match status" value="1"/>
</dbReference>
<feature type="coiled-coil region" evidence="5">
    <location>
        <begin position="329"/>
        <end position="359"/>
    </location>
</feature>
<dbReference type="InterPro" id="IPR025610">
    <property type="entry name" value="MYC/MYB_N"/>
</dbReference>
<evidence type="ECO:0000256" key="3">
    <source>
        <dbReference type="ARBA" id="ARBA00023163"/>
    </source>
</evidence>
<keyword evidence="2" id="KW-0805">Transcription regulation</keyword>
<dbReference type="Pfam" id="PF22754">
    <property type="entry name" value="bHLH-TF_ACT-like_plant"/>
    <property type="match status" value="1"/>
</dbReference>
<evidence type="ECO:0000313" key="8">
    <source>
        <dbReference type="EMBL" id="KAF3431922.1"/>
    </source>
</evidence>
<dbReference type="GO" id="GO:0005634">
    <property type="term" value="C:nucleus"/>
    <property type="evidence" value="ECO:0007669"/>
    <property type="project" value="UniProtKB-SubCell"/>
</dbReference>
<evidence type="ECO:0000256" key="5">
    <source>
        <dbReference type="SAM" id="Coils"/>
    </source>
</evidence>
<dbReference type="OrthoDB" id="1890947at2759"/>
<dbReference type="InterPro" id="IPR011598">
    <property type="entry name" value="bHLH_dom"/>
</dbReference>
<comment type="subcellular location">
    <subcellularLocation>
        <location evidence="1">Nucleus</location>
    </subcellularLocation>
</comment>
<dbReference type="SUPFAM" id="SSF47459">
    <property type="entry name" value="HLH, helix-loop-helix DNA-binding domain"/>
    <property type="match status" value="1"/>
</dbReference>
<dbReference type="PANTHER" id="PTHR31945">
    <property type="entry name" value="TRANSCRIPTION FACTOR SCREAM2-RELATED"/>
    <property type="match status" value="1"/>
</dbReference>
<dbReference type="InterPro" id="IPR036638">
    <property type="entry name" value="HLH_DNA-bd_sf"/>
</dbReference>
<accession>A0A8K0GJV1</accession>
<organism evidence="8 9">
    <name type="scientific">Rhamnella rubrinervis</name>
    <dbReference type="NCBI Taxonomy" id="2594499"/>
    <lineage>
        <taxon>Eukaryota</taxon>
        <taxon>Viridiplantae</taxon>
        <taxon>Streptophyta</taxon>
        <taxon>Embryophyta</taxon>
        <taxon>Tracheophyta</taxon>
        <taxon>Spermatophyta</taxon>
        <taxon>Magnoliopsida</taxon>
        <taxon>eudicotyledons</taxon>
        <taxon>Gunneridae</taxon>
        <taxon>Pentapetalae</taxon>
        <taxon>rosids</taxon>
        <taxon>fabids</taxon>
        <taxon>Rosales</taxon>
        <taxon>Rhamnaceae</taxon>
        <taxon>rhamnoid group</taxon>
        <taxon>Rhamneae</taxon>
        <taxon>Rhamnella</taxon>
    </lineage>
</organism>
<sequence>MTVSERAVEWLRPLLQVQKWDYCVVWKLGDHPSRYIEWMGCCCSGGYEFPHIKEERDQLAPLCRDSCFKHHRRTKACEALAQLPVSMPLYSGIHTEVVISTQPRWISHGDASDSNPSNVDSVGTRALIPVVGGLIELYATKHIPKDQKILELIMSLYNLSMERVTVSAYSCTNMSHNNLLDALPEEYIQKLPPLHFLSLNPRLQVFPPATHSGPYTSVKGSSSSSNPSNEHSMFDSNCGLLFKQSKKSSGSNDPECNKKWLDQQNGLVSSCGVVKQNHTAKVIRKKENENYQSKNLATERNRRKRINDGLFTLRSLVPKITKMDRATIVGDAVEFIKELQKEEKELQEKLRIMEEEDCQKRKAEFMISPSVTEKGCISCLPGSSTSGSKVETKVVVNQIGQKDCFIKLFCKQKRGGFVRLMEVIDSLGLQVVNANVTTFNGTVQNILEVEAKEDIQAKKLKDSLIKLGVDKSL</sequence>
<dbReference type="SMART" id="SM00353">
    <property type="entry name" value="HLH"/>
    <property type="match status" value="1"/>
</dbReference>
<evidence type="ECO:0000256" key="4">
    <source>
        <dbReference type="ARBA" id="ARBA00023242"/>
    </source>
</evidence>
<comment type="caution">
    <text evidence="8">The sequence shown here is derived from an EMBL/GenBank/DDBJ whole genome shotgun (WGS) entry which is preliminary data.</text>
</comment>
<dbReference type="AlphaFoldDB" id="A0A8K0GJV1"/>
<dbReference type="InterPro" id="IPR054502">
    <property type="entry name" value="bHLH-TF_ACT-like_plant"/>
</dbReference>
<protein>
    <recommendedName>
        <fullName evidence="7">BHLH domain-containing protein</fullName>
    </recommendedName>
</protein>
<dbReference type="GO" id="GO:0046983">
    <property type="term" value="F:protein dimerization activity"/>
    <property type="evidence" value="ECO:0007669"/>
    <property type="project" value="InterPro"/>
</dbReference>
<proteinExistence type="predicted"/>
<dbReference type="PANTHER" id="PTHR31945:SF63">
    <property type="entry name" value="TRANSCRIPTION FACTOR BHLH90"/>
    <property type="match status" value="1"/>
</dbReference>
<dbReference type="Gene3D" id="4.10.280.10">
    <property type="entry name" value="Helix-loop-helix DNA-binding domain"/>
    <property type="match status" value="1"/>
</dbReference>
<dbReference type="GO" id="GO:0043565">
    <property type="term" value="F:sequence-specific DNA binding"/>
    <property type="evidence" value="ECO:0007669"/>
    <property type="project" value="TreeGrafter"/>
</dbReference>
<evidence type="ECO:0000256" key="6">
    <source>
        <dbReference type="SAM" id="MobiDB-lite"/>
    </source>
</evidence>
<evidence type="ECO:0000313" key="9">
    <source>
        <dbReference type="Proteomes" id="UP000796880"/>
    </source>
</evidence>
<keyword evidence="9" id="KW-1185">Reference proteome</keyword>
<feature type="domain" description="BHLH" evidence="7">
    <location>
        <begin position="290"/>
        <end position="339"/>
    </location>
</feature>
<dbReference type="InterPro" id="IPR051358">
    <property type="entry name" value="TF_AMS/ICE1/BHLH6-like"/>
</dbReference>
<dbReference type="EMBL" id="VOIH02000012">
    <property type="protein sequence ID" value="KAF3431922.1"/>
    <property type="molecule type" value="Genomic_DNA"/>
</dbReference>
<dbReference type="GO" id="GO:0003700">
    <property type="term" value="F:DNA-binding transcription factor activity"/>
    <property type="evidence" value="ECO:0007669"/>
    <property type="project" value="TreeGrafter"/>
</dbReference>
<evidence type="ECO:0000256" key="1">
    <source>
        <dbReference type="ARBA" id="ARBA00004123"/>
    </source>
</evidence>
<keyword evidence="3" id="KW-0804">Transcription</keyword>
<keyword evidence="4" id="KW-0539">Nucleus</keyword>
<evidence type="ECO:0000256" key="2">
    <source>
        <dbReference type="ARBA" id="ARBA00023015"/>
    </source>
</evidence>
<evidence type="ECO:0000259" key="7">
    <source>
        <dbReference type="PROSITE" id="PS50888"/>
    </source>
</evidence>
<gene>
    <name evidence="8" type="ORF">FNV43_RR26658</name>
</gene>
<dbReference type="PROSITE" id="PS50888">
    <property type="entry name" value="BHLH"/>
    <property type="match status" value="1"/>
</dbReference>